<dbReference type="Proteomes" id="UP000539953">
    <property type="component" value="Unassembled WGS sequence"/>
</dbReference>
<keyword evidence="1" id="KW-0418">Kinase</keyword>
<comment type="caution">
    <text evidence="1">The sequence shown here is derived from an EMBL/GenBank/DDBJ whole genome shotgun (WGS) entry which is preliminary data.</text>
</comment>
<dbReference type="GO" id="GO:0016301">
    <property type="term" value="F:kinase activity"/>
    <property type="evidence" value="ECO:0007669"/>
    <property type="project" value="UniProtKB-KW"/>
</dbReference>
<dbReference type="RefSeq" id="WP_183327337.1">
    <property type="nucleotide sequence ID" value="NZ_JACHHK010000002.1"/>
</dbReference>
<dbReference type="SUPFAM" id="SSF52540">
    <property type="entry name" value="P-loop containing nucleoside triphosphate hydrolases"/>
    <property type="match status" value="1"/>
</dbReference>
<dbReference type="Pfam" id="PF13189">
    <property type="entry name" value="Cytidylate_kin2"/>
    <property type="match status" value="1"/>
</dbReference>
<gene>
    <name evidence="1" type="ORF">HNQ47_000570</name>
</gene>
<protein>
    <submittedName>
        <fullName evidence="1">Cytidylate kinase</fullName>
    </submittedName>
</protein>
<reference evidence="1 2" key="1">
    <citation type="submission" date="2020-08" db="EMBL/GenBank/DDBJ databases">
        <title>Genomic Encyclopedia of Type Strains, Phase IV (KMG-IV): sequencing the most valuable type-strain genomes for metagenomic binning, comparative biology and taxonomic classification.</title>
        <authorList>
            <person name="Goeker M."/>
        </authorList>
    </citation>
    <scope>NUCLEOTIDE SEQUENCE [LARGE SCALE GENOMIC DNA]</scope>
    <source>
        <strain evidence="1 2">DSM 25799</strain>
    </source>
</reference>
<dbReference type="AlphaFoldDB" id="A0A7W8CWD1"/>
<dbReference type="InterPro" id="IPR027417">
    <property type="entry name" value="P-loop_NTPase"/>
</dbReference>
<organism evidence="1 2">
    <name type="scientific">Catenisphaera adipataccumulans</name>
    <dbReference type="NCBI Taxonomy" id="700500"/>
    <lineage>
        <taxon>Bacteria</taxon>
        <taxon>Bacillati</taxon>
        <taxon>Bacillota</taxon>
        <taxon>Erysipelotrichia</taxon>
        <taxon>Erysipelotrichales</taxon>
        <taxon>Erysipelotrichaceae</taxon>
        <taxon>Catenisphaera</taxon>
    </lineage>
</organism>
<dbReference type="EMBL" id="JACHHK010000002">
    <property type="protein sequence ID" value="MBB5182551.1"/>
    <property type="molecule type" value="Genomic_DNA"/>
</dbReference>
<evidence type="ECO:0000313" key="1">
    <source>
        <dbReference type="EMBL" id="MBB5182551.1"/>
    </source>
</evidence>
<evidence type="ECO:0000313" key="2">
    <source>
        <dbReference type="Proteomes" id="UP000539953"/>
    </source>
</evidence>
<keyword evidence="1" id="KW-0808">Transferase</keyword>
<keyword evidence="2" id="KW-1185">Reference proteome</keyword>
<accession>A0A7W8CWD1</accession>
<dbReference type="Gene3D" id="3.40.50.300">
    <property type="entry name" value="P-loop containing nucleotide triphosphate hydrolases"/>
    <property type="match status" value="1"/>
</dbReference>
<sequence>MKYNVITITREFGSGGRTIAKELAARLGYSYYDYNLVQKIAEQSNFSRQYIEEHGEDASQSGWFAFAWNNYGGGLSDQLYVAQRNVITNLAEQGRCIIVGRCADYILRERTDTFHAFIYADRAFRQKRIVDVYGESDESIESRVEKKDRRRITYYRYYTDRKWGQAKYYDVCLNSGHIGIDMCCDLIERMVK</sequence>
<name>A0A7W8CWD1_9FIRM</name>
<proteinExistence type="predicted"/>